<reference evidence="2 3" key="1">
    <citation type="submission" date="2013-07" db="EMBL/GenBank/DDBJ databases">
        <authorList>
            <person name="Weinstock G."/>
            <person name="Sodergren E."/>
            <person name="Wylie T."/>
            <person name="Fulton L."/>
            <person name="Fulton R."/>
            <person name="Fronick C."/>
            <person name="O'Laughlin M."/>
            <person name="Godfrey J."/>
            <person name="Miner T."/>
            <person name="Herter B."/>
            <person name="Appelbaum E."/>
            <person name="Cordes M."/>
            <person name="Lek S."/>
            <person name="Wollam A."/>
            <person name="Pepin K.H."/>
            <person name="Palsikar V.B."/>
            <person name="Mitreva M."/>
            <person name="Wilson R.K."/>
        </authorList>
    </citation>
    <scope>NUCLEOTIDE SEQUENCE [LARGE SCALE GENOMIC DNA]</scope>
    <source>
        <strain evidence="2 3">ATCC 14940</strain>
    </source>
</reference>
<proteinExistence type="predicted"/>
<comment type="caution">
    <text evidence="2">The sequence shown here is derived from an EMBL/GenBank/DDBJ whole genome shotgun (WGS) entry which is preliminary data.</text>
</comment>
<evidence type="ECO:0000313" key="2">
    <source>
        <dbReference type="EMBL" id="ERI80224.1"/>
    </source>
</evidence>
<dbReference type="AlphaFoldDB" id="A0ABC9U2X7"/>
<organism evidence="2 3">
    <name type="scientific">[Clostridium] symbiosum ATCC 14940</name>
    <dbReference type="NCBI Taxonomy" id="411472"/>
    <lineage>
        <taxon>Bacteria</taxon>
        <taxon>Bacillati</taxon>
        <taxon>Bacillota</taxon>
        <taxon>Clostridia</taxon>
        <taxon>Lachnospirales</taxon>
        <taxon>Lachnospiraceae</taxon>
        <taxon>Otoolea</taxon>
    </lineage>
</organism>
<evidence type="ECO:0000313" key="3">
    <source>
        <dbReference type="Proteomes" id="UP000016491"/>
    </source>
</evidence>
<name>A0ABC9U2X7_CLOSY</name>
<sequence length="123" mass="13965">MPHKRMDGQAPVWMHHSVRSRKNEDTSGQIIAVHKSTEQPFPLPAEFCCKGQNEAEIHGDAAKLKWKIPPVVFMAVDNIIQKHLFITFRKGEQNPQKEQEAYSVCLRQTSAEPCQGKGRTQAE</sequence>
<feature type="region of interest" description="Disordered" evidence="1">
    <location>
        <begin position="1"/>
        <end position="25"/>
    </location>
</feature>
<gene>
    <name evidence="2" type="ORF">CLOSYM_00428</name>
</gene>
<accession>A0ABC9U2X7</accession>
<protein>
    <submittedName>
        <fullName evidence="2">Uncharacterized protein</fullName>
    </submittedName>
</protein>
<evidence type="ECO:0000256" key="1">
    <source>
        <dbReference type="SAM" id="MobiDB-lite"/>
    </source>
</evidence>
<dbReference type="EMBL" id="AWSU01000035">
    <property type="protein sequence ID" value="ERI80224.1"/>
    <property type="molecule type" value="Genomic_DNA"/>
</dbReference>
<dbReference type="Proteomes" id="UP000016491">
    <property type="component" value="Unassembled WGS sequence"/>
</dbReference>